<gene>
    <name evidence="2" type="ORF">FGM00_15750</name>
</gene>
<dbReference type="Proteomes" id="UP000310017">
    <property type="component" value="Chromosome"/>
</dbReference>
<evidence type="ECO:0000313" key="3">
    <source>
        <dbReference type="Proteomes" id="UP000310017"/>
    </source>
</evidence>
<dbReference type="PANTHER" id="PTHR35190:SF2">
    <property type="entry name" value="PROTEIN DCD1B"/>
    <property type="match status" value="1"/>
</dbReference>
<dbReference type="GO" id="GO:0016740">
    <property type="term" value="F:transferase activity"/>
    <property type="evidence" value="ECO:0007669"/>
    <property type="project" value="UniProtKB-KW"/>
</dbReference>
<organism evidence="2 3">
    <name type="scientific">Aggregatimonas sangjinii</name>
    <dbReference type="NCBI Taxonomy" id="2583587"/>
    <lineage>
        <taxon>Bacteria</taxon>
        <taxon>Pseudomonadati</taxon>
        <taxon>Bacteroidota</taxon>
        <taxon>Flavobacteriia</taxon>
        <taxon>Flavobacteriales</taxon>
        <taxon>Flavobacteriaceae</taxon>
        <taxon>Aggregatimonas</taxon>
    </lineage>
</organism>
<dbReference type="KEGG" id="asag:FGM00_15750"/>
<evidence type="ECO:0000313" key="2">
    <source>
        <dbReference type="EMBL" id="QCX01488.1"/>
    </source>
</evidence>
<dbReference type="InterPro" id="IPR047803">
    <property type="entry name" value="DCD1A/B-like"/>
</dbReference>
<feature type="domain" description="Peptidase C45 hydrolase" evidence="1">
    <location>
        <begin position="190"/>
        <end position="419"/>
    </location>
</feature>
<dbReference type="Gene3D" id="3.60.60.10">
    <property type="entry name" value="Penicillin V Acylase, Chain A"/>
    <property type="match status" value="1"/>
</dbReference>
<dbReference type="PANTHER" id="PTHR35190">
    <property type="entry name" value="PROTEIN DCD1B"/>
    <property type="match status" value="1"/>
</dbReference>
<dbReference type="Pfam" id="PF03417">
    <property type="entry name" value="AAT"/>
    <property type="match status" value="1"/>
</dbReference>
<reference evidence="2 3" key="1">
    <citation type="submission" date="2019-05" db="EMBL/GenBank/DDBJ databases">
        <title>Genome sequencing of F202Z8.</title>
        <authorList>
            <person name="Kwon Y.M."/>
        </authorList>
    </citation>
    <scope>NUCLEOTIDE SEQUENCE [LARGE SCALE GENOMIC DNA]</scope>
    <source>
        <strain evidence="2 3">F202Z8</strain>
    </source>
</reference>
<protein>
    <submittedName>
        <fullName evidence="2">Acyl-CoA--6-aminopenicillanic acid acyl-transferase</fullName>
    </submittedName>
</protein>
<evidence type="ECO:0000259" key="1">
    <source>
        <dbReference type="Pfam" id="PF03417"/>
    </source>
</evidence>
<dbReference type="NCBIfam" id="NF040521">
    <property type="entry name" value="C45_proenzyme"/>
    <property type="match status" value="1"/>
</dbReference>
<proteinExistence type="predicted"/>
<dbReference type="InterPro" id="IPR005079">
    <property type="entry name" value="Peptidase_C45_hydrolase"/>
</dbReference>
<accession>A0A5B7SWV5</accession>
<dbReference type="PROSITE" id="PS51257">
    <property type="entry name" value="PROKAR_LIPOPROTEIN"/>
    <property type="match status" value="1"/>
</dbReference>
<dbReference type="OrthoDB" id="5480874at2"/>
<dbReference type="AlphaFoldDB" id="A0A5B7SWV5"/>
<sequence length="559" mass="63480">MQRKISIKNILSCISILLILTSCGVAKSLRDMPNIGQYEADIPQRVQVSDSTYVLGDNFLTKNKQGQWELLVSGNPLEIGLKTGSLTRELFQYQEKVFIDKINELVPSEGRQKLLKKFLAWYNRKMYLNIDEQFKAEIYGISQYASADYDYIAEPYPRVLYFHGAHDIGHALKDLALVGCSSFAAWGEQTEDGKLLIGRNFDFYAGDDFAKNKIIAFVEPEEGHNFMSVTWGGFIGVLSGMNDQGLTVTINAGKSSIPLIAKTPISIVTREILQYASTIDEAIAIAKKREVFVSESIFIGSAKDKKAAVIEVSPKKFGVYEVPNSNQLICSNHFQSAAYADDKDNQKHILESHSQYRFDRMEELLEASPKMTVRDAVSLLRNKEGLDDQPIGYGNEKALNQLLAHHGIVFQPEDLKVWVSSNPYQLGEFVAYDLNTVFTGKNKSVKVASLSHPQANIEKDPFLRSEAFHAYENYRTLSRKVREAIVLETDLTAEEQQEFIRSNPEFWEVHYLIGLYNYNKGYERLALEHFLNAQTKEITTVPDRKKVEKYIRKLKRSNT</sequence>
<keyword evidence="2" id="KW-0808">Transferase</keyword>
<dbReference type="InterPro" id="IPR047794">
    <property type="entry name" value="C45_proenzyme-like"/>
</dbReference>
<dbReference type="RefSeq" id="WP_138853825.1">
    <property type="nucleotide sequence ID" value="NZ_CP040710.1"/>
</dbReference>
<dbReference type="EMBL" id="CP040710">
    <property type="protein sequence ID" value="QCX01488.1"/>
    <property type="molecule type" value="Genomic_DNA"/>
</dbReference>
<keyword evidence="3" id="KW-1185">Reference proteome</keyword>
<name>A0A5B7SWV5_9FLAO</name>